<dbReference type="SUPFAM" id="SSF141571">
    <property type="entry name" value="Pentapeptide repeat-like"/>
    <property type="match status" value="2"/>
</dbReference>
<dbReference type="Proteomes" id="UP001138708">
    <property type="component" value="Unassembled WGS sequence"/>
</dbReference>
<reference evidence="4" key="1">
    <citation type="submission" date="2020-01" db="EMBL/GenBank/DDBJ databases">
        <authorList>
            <person name="Rat A."/>
        </authorList>
    </citation>
    <scope>NUCLEOTIDE SEQUENCE</scope>
    <source>
        <strain evidence="4">LMG 31161</strain>
    </source>
</reference>
<keyword evidence="1" id="KW-0677">Repeat</keyword>
<dbReference type="Pfam" id="PF09937">
    <property type="entry name" value="DUF2169"/>
    <property type="match status" value="1"/>
</dbReference>
<dbReference type="Pfam" id="PF00805">
    <property type="entry name" value="Pentapeptide"/>
    <property type="match status" value="5"/>
</dbReference>
<dbReference type="InterPro" id="IPR001646">
    <property type="entry name" value="5peptide_repeat"/>
</dbReference>
<evidence type="ECO:0000313" key="5">
    <source>
        <dbReference type="Proteomes" id="UP001138708"/>
    </source>
</evidence>
<dbReference type="AlphaFoldDB" id="A0A9X9WKC0"/>
<organism evidence="4 5">
    <name type="scientific">Neoroseomonas oryzicola</name>
    <dbReference type="NCBI Taxonomy" id="535904"/>
    <lineage>
        <taxon>Bacteria</taxon>
        <taxon>Pseudomonadati</taxon>
        <taxon>Pseudomonadota</taxon>
        <taxon>Alphaproteobacteria</taxon>
        <taxon>Acetobacterales</taxon>
        <taxon>Acetobacteraceae</taxon>
        <taxon>Neoroseomonas</taxon>
    </lineage>
</organism>
<gene>
    <name evidence="4" type="ORF">GXW75_16095</name>
</gene>
<evidence type="ECO:0000256" key="1">
    <source>
        <dbReference type="ARBA" id="ARBA00022737"/>
    </source>
</evidence>
<name>A0A9X9WKC0_9PROT</name>
<reference evidence="4" key="2">
    <citation type="journal article" date="2021" name="Syst. Appl. Microbiol.">
        <title>Roseomonas hellenica sp. nov., isolated from roots of wild-growing Alkanna tinctoria.</title>
        <authorList>
            <person name="Rat A."/>
            <person name="Naranjo H.D."/>
            <person name="Lebbe L."/>
            <person name="Cnockaert M."/>
            <person name="Krigas N."/>
            <person name="Grigoriadou K."/>
            <person name="Maloupa E."/>
            <person name="Willems A."/>
        </authorList>
    </citation>
    <scope>NUCLEOTIDE SEQUENCE</scope>
    <source>
        <strain evidence="4">LMG 31161</strain>
    </source>
</reference>
<evidence type="ECO:0000313" key="4">
    <source>
        <dbReference type="EMBL" id="MBR0660780.1"/>
    </source>
</evidence>
<dbReference type="EMBL" id="JAAEDK010000037">
    <property type="protein sequence ID" value="MBR0660780.1"/>
    <property type="molecule type" value="Genomic_DNA"/>
</dbReference>
<sequence length="864" mass="92706">MLTRPFERARRFHLGAAVLLYVPLGEVPALFSEAAMWTMLSEELPPEQALDGSMPKGAAEFLVTGRAFAPGGAAAPAVRVGAAFAGRAKTLIAVGDRHLEGDRATQPVPFTEMPLDWSRAYGGPKFAENPLGRGMEEMPLPGIGYRIALPNIQDPTVPPERRHLRPAGFGPIDQTWPQRARHAGTYDDAWLQNDFPGLPKDLDWRFFNLAPEDQRFPRAFDGIEEYAFENLHPAMPQLRGRLPGVAPRLFIARRGNEDTLEEVALGLTTVWFFPHRERAVLIHHGSVDIAEEDGRDVARLVLGADFRGAMRPAEHFRSVMMARLDPENGALLALRDSDLIPAELMMADPMTAPPPGDAGEGDILGQRFRERTAREIEGARAYVASFGLDPDEHAPTLPPPEEPPPDLETLPTRLERISREADEMQRQQEAEHAVRRASLDKELEASGVMTPAELEAEVNTPAAGPPRITAAGSRADLMQIALNARAAGGDPSEINDILNDPEMNLLWERSETQAREAYRLGAHHQNPAPALDAAANARIHAELAAGRAKPRADLCGADLRGLDLSGYDLTEAWLDGADLRGASLAGARLAGAVLAHGNFDGCNLAGADLAAANLGRAKLAGAMLERANLAEAVLTSASLENAVLRGAVLDGADLTDAKLAGADLRGARAKGLTLTKVALPGLMAAGAVFDGAVFIDCDLSGADLTGGSLIEAHFIRTVAPGLLAVGANLNKAAFAENCSLDDARFVGARLGEANLRATRLMRADFSEAILDGADLSDAVAAGARLFHVSARGARFIATDFRDAVLARGDFAGALLSRADLRGADLTEASFYEADLARVHTDRSTRYQGMFQTRMRLRPRRQAGP</sequence>
<dbReference type="InterPro" id="IPR018683">
    <property type="entry name" value="DUF2169"/>
</dbReference>
<evidence type="ECO:0000259" key="3">
    <source>
        <dbReference type="Pfam" id="PF09937"/>
    </source>
</evidence>
<comment type="caution">
    <text evidence="4">The sequence shown here is derived from an EMBL/GenBank/DDBJ whole genome shotgun (WGS) entry which is preliminary data.</text>
</comment>
<proteinExistence type="predicted"/>
<evidence type="ECO:0000256" key="2">
    <source>
        <dbReference type="SAM" id="MobiDB-lite"/>
    </source>
</evidence>
<dbReference type="Gene3D" id="2.160.20.80">
    <property type="entry name" value="E3 ubiquitin-protein ligase SopA"/>
    <property type="match status" value="2"/>
</dbReference>
<feature type="domain" description="DUF2169" evidence="3">
    <location>
        <begin position="27"/>
        <end position="284"/>
    </location>
</feature>
<dbReference type="PANTHER" id="PTHR47485:SF1">
    <property type="entry name" value="THYLAKOID LUMENAL 17.4 KDA PROTEIN, CHLOROPLASTIC"/>
    <property type="match status" value="1"/>
</dbReference>
<accession>A0A9X9WKC0</accession>
<dbReference type="PANTHER" id="PTHR47485">
    <property type="entry name" value="THYLAKOID LUMENAL 17.4 KDA PROTEIN, CHLOROPLASTIC"/>
    <property type="match status" value="1"/>
</dbReference>
<protein>
    <submittedName>
        <fullName evidence="4">DUF2169 domain-containing protein</fullName>
    </submittedName>
</protein>
<dbReference type="RefSeq" id="WP_168042954.1">
    <property type="nucleotide sequence ID" value="NZ_JAAEDK010000037.1"/>
</dbReference>
<feature type="region of interest" description="Disordered" evidence="2">
    <location>
        <begin position="388"/>
        <end position="409"/>
    </location>
</feature>